<feature type="domain" description="Reverse transcriptase zinc-binding" evidence="1">
    <location>
        <begin position="35"/>
        <end position="106"/>
    </location>
</feature>
<organism evidence="2 3">
    <name type="scientific">Mycena rosella</name>
    <name type="common">Pink bonnet</name>
    <name type="synonym">Agaricus rosellus</name>
    <dbReference type="NCBI Taxonomy" id="1033263"/>
    <lineage>
        <taxon>Eukaryota</taxon>
        <taxon>Fungi</taxon>
        <taxon>Dikarya</taxon>
        <taxon>Basidiomycota</taxon>
        <taxon>Agaricomycotina</taxon>
        <taxon>Agaricomycetes</taxon>
        <taxon>Agaricomycetidae</taxon>
        <taxon>Agaricales</taxon>
        <taxon>Marasmiineae</taxon>
        <taxon>Mycenaceae</taxon>
        <taxon>Mycena</taxon>
    </lineage>
</organism>
<evidence type="ECO:0000259" key="1">
    <source>
        <dbReference type="Pfam" id="PF13966"/>
    </source>
</evidence>
<evidence type="ECO:0000313" key="3">
    <source>
        <dbReference type="Proteomes" id="UP001221757"/>
    </source>
</evidence>
<evidence type="ECO:0000313" key="2">
    <source>
        <dbReference type="EMBL" id="KAJ7629587.1"/>
    </source>
</evidence>
<reference evidence="2" key="1">
    <citation type="submission" date="2023-03" db="EMBL/GenBank/DDBJ databases">
        <title>Massive genome expansion in bonnet fungi (Mycena s.s.) driven by repeated elements and novel gene families across ecological guilds.</title>
        <authorList>
            <consortium name="Lawrence Berkeley National Laboratory"/>
            <person name="Harder C.B."/>
            <person name="Miyauchi S."/>
            <person name="Viragh M."/>
            <person name="Kuo A."/>
            <person name="Thoen E."/>
            <person name="Andreopoulos B."/>
            <person name="Lu D."/>
            <person name="Skrede I."/>
            <person name="Drula E."/>
            <person name="Henrissat B."/>
            <person name="Morin E."/>
            <person name="Kohler A."/>
            <person name="Barry K."/>
            <person name="LaButti K."/>
            <person name="Morin E."/>
            <person name="Salamov A."/>
            <person name="Lipzen A."/>
            <person name="Mereny Z."/>
            <person name="Hegedus B."/>
            <person name="Baldrian P."/>
            <person name="Stursova M."/>
            <person name="Weitz H."/>
            <person name="Taylor A."/>
            <person name="Grigoriev I.V."/>
            <person name="Nagy L.G."/>
            <person name="Martin F."/>
            <person name="Kauserud H."/>
        </authorList>
    </citation>
    <scope>NUCLEOTIDE SEQUENCE</scope>
    <source>
        <strain evidence="2">CBHHK067</strain>
    </source>
</reference>
<comment type="caution">
    <text evidence="2">The sequence shown here is derived from an EMBL/GenBank/DDBJ whole genome shotgun (WGS) entry which is preliminary data.</text>
</comment>
<accession>A0AAD7BTP0</accession>
<protein>
    <recommendedName>
        <fullName evidence="1">Reverse transcriptase zinc-binding domain-containing protein</fullName>
    </recommendedName>
</protein>
<dbReference type="AlphaFoldDB" id="A0AAD7BTP0"/>
<dbReference type="Proteomes" id="UP001221757">
    <property type="component" value="Unassembled WGS sequence"/>
</dbReference>
<dbReference type="Pfam" id="PF13966">
    <property type="entry name" value="zf-RVT"/>
    <property type="match status" value="1"/>
</dbReference>
<dbReference type="InterPro" id="IPR026960">
    <property type="entry name" value="RVT-Znf"/>
</dbReference>
<keyword evidence="3" id="KW-1185">Reference proteome</keyword>
<gene>
    <name evidence="2" type="ORF">B0H17DRAFT_1150535</name>
</gene>
<proteinExistence type="predicted"/>
<dbReference type="EMBL" id="JARKIE010000538">
    <property type="protein sequence ID" value="KAJ7629587.1"/>
    <property type="molecule type" value="Genomic_DNA"/>
</dbReference>
<name>A0AAD7BTP0_MYCRO</name>
<sequence length="142" mass="15920">MSSLKWVKGPSGIPGNKGADILAGIGAEKSVAAGKNEEAPPWQLLWCATCHKDFLRSIHFFMWMLIHGGYKVGKYWDNIPGHQEKAFCPLCEEYESVDHILTQCNMPGREQIWDLGPKLWQLKTGKDLRPTMGMGELGHAVR</sequence>